<gene>
    <name evidence="2" type="ORF">AVEN_147641_1</name>
</gene>
<organism evidence="2 3">
    <name type="scientific">Araneus ventricosus</name>
    <name type="common">Orbweaver spider</name>
    <name type="synonym">Epeira ventricosa</name>
    <dbReference type="NCBI Taxonomy" id="182803"/>
    <lineage>
        <taxon>Eukaryota</taxon>
        <taxon>Metazoa</taxon>
        <taxon>Ecdysozoa</taxon>
        <taxon>Arthropoda</taxon>
        <taxon>Chelicerata</taxon>
        <taxon>Arachnida</taxon>
        <taxon>Araneae</taxon>
        <taxon>Araneomorphae</taxon>
        <taxon>Entelegynae</taxon>
        <taxon>Araneoidea</taxon>
        <taxon>Araneidae</taxon>
        <taxon>Araneus</taxon>
    </lineage>
</organism>
<keyword evidence="3" id="KW-1185">Reference proteome</keyword>
<dbReference type="OrthoDB" id="6496110at2759"/>
<proteinExistence type="predicted"/>
<accession>A0A4Y2HEK9</accession>
<feature type="domain" description="Retrovirus-related Pol polyprotein from transposon TNT 1-94-like beta-barrel" evidence="1">
    <location>
        <begin position="2"/>
        <end position="73"/>
    </location>
</feature>
<reference evidence="2 3" key="1">
    <citation type="journal article" date="2019" name="Sci. Rep.">
        <title>Orb-weaving spider Araneus ventricosus genome elucidates the spidroin gene catalogue.</title>
        <authorList>
            <person name="Kono N."/>
            <person name="Nakamura H."/>
            <person name="Ohtoshi R."/>
            <person name="Moran D.A.P."/>
            <person name="Shinohara A."/>
            <person name="Yoshida Y."/>
            <person name="Fujiwara M."/>
            <person name="Mori M."/>
            <person name="Tomita M."/>
            <person name="Arakawa K."/>
        </authorList>
    </citation>
    <scope>NUCLEOTIDE SEQUENCE [LARGE SCALE GENOMIC DNA]</scope>
</reference>
<protein>
    <recommendedName>
        <fullName evidence="1">Retrovirus-related Pol polyprotein from transposon TNT 1-94-like beta-barrel domain-containing protein</fullName>
    </recommendedName>
</protein>
<evidence type="ECO:0000259" key="1">
    <source>
        <dbReference type="Pfam" id="PF22936"/>
    </source>
</evidence>
<evidence type="ECO:0000313" key="2">
    <source>
        <dbReference type="EMBL" id="GBM63712.1"/>
    </source>
</evidence>
<name>A0A4Y2HEK9_ARAVE</name>
<dbReference type="AlphaFoldDB" id="A0A4Y2HEK9"/>
<dbReference type="Proteomes" id="UP000499080">
    <property type="component" value="Unassembled WGS sequence"/>
</dbReference>
<dbReference type="EMBL" id="BGPR01001884">
    <property type="protein sequence ID" value="GBM63712.1"/>
    <property type="molecule type" value="Genomic_DNA"/>
</dbReference>
<dbReference type="Pfam" id="PF22936">
    <property type="entry name" value="Pol_BBD"/>
    <property type="match status" value="1"/>
</dbReference>
<dbReference type="InterPro" id="IPR054722">
    <property type="entry name" value="PolX-like_BBD"/>
</dbReference>
<sequence>MRFDEHLFTEINPIDDTYVKLAADKTVKAIAKGTVSFDVLVGNQTKGITLQNVLYISDLKNNLISFSKVTANNFTVCTAVIRTMKVGLRSTCVAFNDSVHYTQGRPDQKWGLL</sequence>
<comment type="caution">
    <text evidence="2">The sequence shown here is derived from an EMBL/GenBank/DDBJ whole genome shotgun (WGS) entry which is preliminary data.</text>
</comment>
<evidence type="ECO:0000313" key="3">
    <source>
        <dbReference type="Proteomes" id="UP000499080"/>
    </source>
</evidence>